<dbReference type="GO" id="GO:0008270">
    <property type="term" value="F:zinc ion binding"/>
    <property type="evidence" value="ECO:0007669"/>
    <property type="project" value="InterPro"/>
</dbReference>
<dbReference type="PROSITE" id="PS50048">
    <property type="entry name" value="ZN2_CY6_FUNGAL_2"/>
    <property type="match status" value="1"/>
</dbReference>
<keyword evidence="3" id="KW-0238">DNA-binding</keyword>
<evidence type="ECO:0000313" key="7">
    <source>
        <dbReference type="EMBL" id="RWA11928.1"/>
    </source>
</evidence>
<dbReference type="Gene3D" id="4.10.240.10">
    <property type="entry name" value="Zn(2)-C6 fungal-type DNA-binding domain"/>
    <property type="match status" value="1"/>
</dbReference>
<feature type="region of interest" description="Disordered" evidence="5">
    <location>
        <begin position="87"/>
        <end position="135"/>
    </location>
</feature>
<dbReference type="CDD" id="cd00067">
    <property type="entry name" value="GAL4"/>
    <property type="match status" value="1"/>
</dbReference>
<protein>
    <recommendedName>
        <fullName evidence="6">Zn(2)-C6 fungal-type domain-containing protein</fullName>
    </recommendedName>
</protein>
<feature type="region of interest" description="Disordered" evidence="5">
    <location>
        <begin position="543"/>
        <end position="568"/>
    </location>
</feature>
<evidence type="ECO:0000259" key="6">
    <source>
        <dbReference type="PROSITE" id="PS50048"/>
    </source>
</evidence>
<dbReference type="Proteomes" id="UP000286045">
    <property type="component" value="Unassembled WGS sequence"/>
</dbReference>
<evidence type="ECO:0000256" key="3">
    <source>
        <dbReference type="ARBA" id="ARBA00023125"/>
    </source>
</evidence>
<feature type="region of interest" description="Disordered" evidence="5">
    <location>
        <begin position="1"/>
        <end position="32"/>
    </location>
</feature>
<sequence length="705" mass="78446">MSTFRAILPLPQPASEGSDGDGARPPPRKREVVSQACNACRKAKAKCNGMRPSCQTCLAKRKQCIYDPEDGRQTVAALQSRIQELEEEASHFRSAHPADSSEPWSRVQPGPDAPFSPTLASQPLGSTPQASLPSPSVTQEAIDSFFSCSGKLFHVFNNTQVSRLADSVWNGAENGSQSWKADVCCVMAVAAAGAQYANTTEDSSSADVFYHIAKRYLDELLETRPLDAIKVCTLLCFYNVMDKALTSLIYAEAGISLCRRFGLSDRHRGSSTLTDSMWIDYRRAWRTLIFLFNWLSASLGYKSGNQDFMMQYLLSSELNVDNVSDISEVVQTEMARIAVLKVKILHMHTIYKDLGWAVDAMVQDLEEWYEGLDPVLRLQGVPTQDLPLEVGRSIYLVHLLYLGANMLLFRRIAFQTLRLSNNHTLLPAPWQLSQHQYIQHADRALLAASSSAKIIKIMMDGNDVFKRCWIIIFQSYTSCLILLHDTTEKMALSTQPSTYEENLQNIQHCLKALDFCSSQDPVAARFHETLLPLYRSLMDKHANQPESSTMSNAGTGDQDPPNSEASHDLNQSLETLSNDLLAMLCRPFGDPGNREESRKSLHVSYKTAPSRHEHQCLMEKLDWDFEDSAPFEWDPEMLGISANRIAQLDRYAADGETSGLFHSGPGAPIRSQFIDSSQPSGWASAEHLQIPPQNLSGADHSGPGQ</sequence>
<dbReference type="GO" id="GO:0005634">
    <property type="term" value="C:nucleus"/>
    <property type="evidence" value="ECO:0007669"/>
    <property type="project" value="UniProtKB-SubCell"/>
</dbReference>
<dbReference type="SUPFAM" id="SSF57701">
    <property type="entry name" value="Zn2/Cys6 DNA-binding domain"/>
    <property type="match status" value="1"/>
</dbReference>
<dbReference type="GO" id="GO:0003677">
    <property type="term" value="F:DNA binding"/>
    <property type="evidence" value="ECO:0007669"/>
    <property type="project" value="UniProtKB-KW"/>
</dbReference>
<dbReference type="STRING" id="363999.A0A439DC37"/>
<feature type="compositionally biased region" description="Polar residues" evidence="5">
    <location>
        <begin position="118"/>
        <end position="135"/>
    </location>
</feature>
<reference evidence="7 8" key="1">
    <citation type="submission" date="2018-12" db="EMBL/GenBank/DDBJ databases">
        <title>Draft genome sequence of Xylaria grammica IHI A82.</title>
        <authorList>
            <person name="Buettner E."/>
            <person name="Kellner H."/>
        </authorList>
    </citation>
    <scope>NUCLEOTIDE SEQUENCE [LARGE SCALE GENOMIC DNA]</scope>
    <source>
        <strain evidence="7 8">IHI A82</strain>
    </source>
</reference>
<gene>
    <name evidence="7" type="ORF">EKO27_g3177</name>
</gene>
<comment type="subcellular location">
    <subcellularLocation>
        <location evidence="1">Nucleus</location>
    </subcellularLocation>
</comment>
<keyword evidence="2" id="KW-0479">Metal-binding</keyword>
<evidence type="ECO:0000256" key="4">
    <source>
        <dbReference type="ARBA" id="ARBA00023242"/>
    </source>
</evidence>
<feature type="domain" description="Zn(2)-C6 fungal-type" evidence="6">
    <location>
        <begin position="36"/>
        <end position="66"/>
    </location>
</feature>
<organism evidence="7 8">
    <name type="scientific">Xylaria grammica</name>
    <dbReference type="NCBI Taxonomy" id="363999"/>
    <lineage>
        <taxon>Eukaryota</taxon>
        <taxon>Fungi</taxon>
        <taxon>Dikarya</taxon>
        <taxon>Ascomycota</taxon>
        <taxon>Pezizomycotina</taxon>
        <taxon>Sordariomycetes</taxon>
        <taxon>Xylariomycetidae</taxon>
        <taxon>Xylariales</taxon>
        <taxon>Xylariaceae</taxon>
        <taxon>Xylaria</taxon>
    </lineage>
</organism>
<accession>A0A439DC37</accession>
<dbReference type="EMBL" id="RYZI01000065">
    <property type="protein sequence ID" value="RWA11928.1"/>
    <property type="molecule type" value="Genomic_DNA"/>
</dbReference>
<evidence type="ECO:0000256" key="5">
    <source>
        <dbReference type="SAM" id="MobiDB-lite"/>
    </source>
</evidence>
<dbReference type="GO" id="GO:0000981">
    <property type="term" value="F:DNA-binding transcription factor activity, RNA polymerase II-specific"/>
    <property type="evidence" value="ECO:0007669"/>
    <property type="project" value="InterPro"/>
</dbReference>
<name>A0A439DC37_9PEZI</name>
<comment type="caution">
    <text evidence="7">The sequence shown here is derived from an EMBL/GenBank/DDBJ whole genome shotgun (WGS) entry which is preliminary data.</text>
</comment>
<proteinExistence type="predicted"/>
<dbReference type="InterPro" id="IPR036864">
    <property type="entry name" value="Zn2-C6_fun-type_DNA-bd_sf"/>
</dbReference>
<dbReference type="Pfam" id="PF00172">
    <property type="entry name" value="Zn_clus"/>
    <property type="match status" value="1"/>
</dbReference>
<dbReference type="PANTHER" id="PTHR46910:SF3">
    <property type="entry name" value="HALOTOLERANCE PROTEIN 9-RELATED"/>
    <property type="match status" value="1"/>
</dbReference>
<dbReference type="CDD" id="cd12148">
    <property type="entry name" value="fungal_TF_MHR"/>
    <property type="match status" value="1"/>
</dbReference>
<evidence type="ECO:0000313" key="8">
    <source>
        <dbReference type="Proteomes" id="UP000286045"/>
    </source>
</evidence>
<evidence type="ECO:0000256" key="2">
    <source>
        <dbReference type="ARBA" id="ARBA00022723"/>
    </source>
</evidence>
<keyword evidence="8" id="KW-1185">Reference proteome</keyword>
<dbReference type="AlphaFoldDB" id="A0A439DC37"/>
<dbReference type="PANTHER" id="PTHR46910">
    <property type="entry name" value="TRANSCRIPTION FACTOR PDR1"/>
    <property type="match status" value="1"/>
</dbReference>
<dbReference type="InterPro" id="IPR050987">
    <property type="entry name" value="AtrR-like"/>
</dbReference>
<evidence type="ECO:0000256" key="1">
    <source>
        <dbReference type="ARBA" id="ARBA00004123"/>
    </source>
</evidence>
<feature type="region of interest" description="Disordered" evidence="5">
    <location>
        <begin position="657"/>
        <end position="684"/>
    </location>
</feature>
<feature type="compositionally biased region" description="Polar residues" evidence="5">
    <location>
        <begin position="544"/>
        <end position="568"/>
    </location>
</feature>
<dbReference type="InterPro" id="IPR001138">
    <property type="entry name" value="Zn2Cys6_DnaBD"/>
</dbReference>
<dbReference type="PROSITE" id="PS00463">
    <property type="entry name" value="ZN2_CY6_FUNGAL_1"/>
    <property type="match status" value="1"/>
</dbReference>
<dbReference type="SMART" id="SM00066">
    <property type="entry name" value="GAL4"/>
    <property type="match status" value="1"/>
</dbReference>
<keyword evidence="4" id="KW-0539">Nucleus</keyword>